<dbReference type="EMBL" id="BATB01000025">
    <property type="protein sequence ID" value="GAD55977.1"/>
    <property type="molecule type" value="Genomic_DNA"/>
</dbReference>
<gene>
    <name evidence="1" type="ORF">MBELCI_2029</name>
</gene>
<dbReference type="AlphaFoldDB" id="U2Z4I3"/>
<accession>U2Z4I3</accession>
<dbReference type="GO" id="GO:0004553">
    <property type="term" value="F:hydrolase activity, hydrolyzing O-glycosyl compounds"/>
    <property type="evidence" value="ECO:0007669"/>
    <property type="project" value="TreeGrafter"/>
</dbReference>
<dbReference type="PANTHER" id="PTHR12631">
    <property type="entry name" value="ALPHA-L-IDURONIDASE"/>
    <property type="match status" value="1"/>
</dbReference>
<evidence type="ECO:0000313" key="1">
    <source>
        <dbReference type="EMBL" id="GAD55977.1"/>
    </source>
</evidence>
<dbReference type="InterPro" id="IPR017853">
    <property type="entry name" value="GH"/>
</dbReference>
<dbReference type="InterPro" id="IPR051923">
    <property type="entry name" value="Glycosyl_Hydrolase_39"/>
</dbReference>
<dbReference type="Gene3D" id="3.20.20.80">
    <property type="entry name" value="Glycosidases"/>
    <property type="match status" value="1"/>
</dbReference>
<evidence type="ECO:0008006" key="3">
    <source>
        <dbReference type="Google" id="ProtNLM"/>
    </source>
</evidence>
<dbReference type="eggNOG" id="COG3664">
    <property type="taxonomic scope" value="Bacteria"/>
</dbReference>
<dbReference type="STRING" id="1337093.MBELCI_2029"/>
<proteinExistence type="predicted"/>
<reference evidence="1" key="1">
    <citation type="journal article" date="2013" name="Genome Announc.">
        <title>Draft Genome Sequence of Loktanella cinnabarina LL-001T, Isolated from Deep-Sea Floor Sediment.</title>
        <authorList>
            <person name="Nishi S."/>
            <person name="Tsubouchi T."/>
            <person name="Takaki Y."/>
            <person name="Koyanagi R."/>
            <person name="Satoh N."/>
            <person name="Maruyama T."/>
            <person name="Hatada Y."/>
        </authorList>
    </citation>
    <scope>NUCLEOTIDE SEQUENCE [LARGE SCALE GENOMIC DNA]</scope>
    <source>
        <strain evidence="1">LL-001</strain>
    </source>
</reference>
<keyword evidence="2" id="KW-1185">Reference proteome</keyword>
<sequence length="533" mass="57090">MAPLLGAVSNFGQGNQPGVLENAIALGLTDLRDGLYWDRVETTLGEFEFDGPQTTFPDEILSEDLSLSLTLNWGHPLFEDGATPTTPEGIAAFGAFAGVLAERFPDLDAIEIGNEFNGVDFVRGPLKDVSPEERAKAHAQLLAAASEAARGVRDDIRILGGASHSIPLAYLWAVFDAGGGDHMDALALHPYTTPPEQLARQIEVLRRHPAAADMPIEITEFGSSDPETAAGYMLRDYCQMALSGVTRAVWYPLTPRGDGLVPLMEKDGRLTGAGRAFRAVQTHFAEKPVTGIDADPFTYGCRFGEDAMLLWGEPREVTVTDTVEIFDAEGQPLDGPQTLSRDAPLILQAAGPIALGDQVKLGDQELIADSFDQFGYPSADGAPAATDPFERLIRVDGQETALSTMPGQEASGTLWTPYLGDKGQRPLRLTAEQLLPGGSAERPVEIVHRYVATEAMEVALEATFEVAERSDDGIAVRLLLNDEELETQSGKGAITLAPETISLAAGDRLEIAVGPDGNANGDVTRYRITLRAP</sequence>
<dbReference type="PANTHER" id="PTHR12631:SF10">
    <property type="entry name" value="BETA-XYLOSIDASE-LIKE PROTEIN-RELATED"/>
    <property type="match status" value="1"/>
</dbReference>
<organism evidence="1 2">
    <name type="scientific">Limimaricola cinnabarinus LL-001</name>
    <dbReference type="NCBI Taxonomy" id="1337093"/>
    <lineage>
        <taxon>Bacteria</taxon>
        <taxon>Pseudomonadati</taxon>
        <taxon>Pseudomonadota</taxon>
        <taxon>Alphaproteobacteria</taxon>
        <taxon>Rhodobacterales</taxon>
        <taxon>Paracoccaceae</taxon>
        <taxon>Limimaricola</taxon>
    </lineage>
</organism>
<dbReference type="Proteomes" id="UP000016566">
    <property type="component" value="Unassembled WGS sequence"/>
</dbReference>
<evidence type="ECO:0000313" key="2">
    <source>
        <dbReference type="Proteomes" id="UP000016566"/>
    </source>
</evidence>
<name>U2Z4I3_9RHOB</name>
<dbReference type="SUPFAM" id="SSF51445">
    <property type="entry name" value="(Trans)glycosidases"/>
    <property type="match status" value="1"/>
</dbReference>
<comment type="caution">
    <text evidence="1">The sequence shown here is derived from an EMBL/GenBank/DDBJ whole genome shotgun (WGS) entry which is preliminary data.</text>
</comment>
<protein>
    <recommendedName>
        <fullName evidence="3">Asl1-like glycosyl hydrolase catalytic domain-containing protein</fullName>
    </recommendedName>
</protein>